<reference evidence="5 6" key="1">
    <citation type="submission" date="2014-03" db="EMBL/GenBank/DDBJ databases">
        <title>The genome of Kluyveromyces dobzhanskii.</title>
        <authorList>
            <person name="Nystedt B."/>
            <person name="Astrom S."/>
        </authorList>
    </citation>
    <scope>NUCLEOTIDE SEQUENCE [LARGE SCALE GENOMIC DNA]</scope>
    <source>
        <strain evidence="5 6">CBS 2104</strain>
    </source>
</reference>
<evidence type="ECO:0000256" key="2">
    <source>
        <dbReference type="ARBA" id="ARBA00022801"/>
    </source>
</evidence>
<dbReference type="GO" id="GO:0006629">
    <property type="term" value="P:lipid metabolic process"/>
    <property type="evidence" value="ECO:0007669"/>
    <property type="project" value="InterPro"/>
</dbReference>
<keyword evidence="3" id="KW-0732">Signal</keyword>
<proteinExistence type="predicted"/>
<evidence type="ECO:0000259" key="4">
    <source>
        <dbReference type="Pfam" id="PF01764"/>
    </source>
</evidence>
<dbReference type="Proteomes" id="UP000031516">
    <property type="component" value="Unassembled WGS sequence"/>
</dbReference>
<dbReference type="SUPFAM" id="SSF53474">
    <property type="entry name" value="alpha/beta-Hydrolases"/>
    <property type="match status" value="1"/>
</dbReference>
<dbReference type="OrthoDB" id="406844at2759"/>
<evidence type="ECO:0000313" key="6">
    <source>
        <dbReference type="Proteomes" id="UP000031516"/>
    </source>
</evidence>
<dbReference type="GO" id="GO:0004806">
    <property type="term" value="F:triacylglycerol lipase activity"/>
    <property type="evidence" value="ECO:0007669"/>
    <property type="project" value="UniProtKB-EC"/>
</dbReference>
<organism evidence="5 6">
    <name type="scientific">Kluyveromyces dobzhanskii CBS 2104</name>
    <dbReference type="NCBI Taxonomy" id="1427455"/>
    <lineage>
        <taxon>Eukaryota</taxon>
        <taxon>Fungi</taxon>
        <taxon>Dikarya</taxon>
        <taxon>Ascomycota</taxon>
        <taxon>Saccharomycotina</taxon>
        <taxon>Saccharomycetes</taxon>
        <taxon>Saccharomycetales</taxon>
        <taxon>Saccharomycetaceae</taxon>
        <taxon>Kluyveromyces</taxon>
    </lineage>
</organism>
<protein>
    <recommendedName>
        <fullName evidence="1">triacylglycerol lipase</fullName>
        <ecNumber evidence="1">3.1.1.3</ecNumber>
    </recommendedName>
</protein>
<dbReference type="PANTHER" id="PTHR46640">
    <property type="entry name" value="TRIACYLGLYCEROL LIPASE, PUTATIVE (AFU_ORTHOLOGUE AFUA_6G06510)-RELATED"/>
    <property type="match status" value="1"/>
</dbReference>
<dbReference type="EC" id="3.1.1.3" evidence="1"/>
<dbReference type="AlphaFoldDB" id="A0A0A8L4I7"/>
<dbReference type="Pfam" id="PF01764">
    <property type="entry name" value="Lipase_3"/>
    <property type="match status" value="1"/>
</dbReference>
<dbReference type="EMBL" id="CCBQ010000027">
    <property type="protein sequence ID" value="CDO93757.1"/>
    <property type="molecule type" value="Genomic_DNA"/>
</dbReference>
<evidence type="ECO:0000313" key="5">
    <source>
        <dbReference type="EMBL" id="CDO93757.1"/>
    </source>
</evidence>
<keyword evidence="6" id="KW-1185">Reference proteome</keyword>
<feature type="signal peptide" evidence="3">
    <location>
        <begin position="1"/>
        <end position="23"/>
    </location>
</feature>
<keyword evidence="2" id="KW-0378">Hydrolase</keyword>
<evidence type="ECO:0000256" key="3">
    <source>
        <dbReference type="SAM" id="SignalP"/>
    </source>
</evidence>
<name>A0A0A8L4I7_9SACH</name>
<sequence length="375" mass="42548">MFSLKWISVTFVTLLLAVCNVNAANYDTTLNAALQSSQKEIAAEDDNELKGIAISEDSYEKMLYFSKMCGLTYCITTGSLEADKTFLEGGCPAELDFCSNIDLNPSINRTRVELILEASEQELGTGFVAVDHGREVVMLSFRGSSTRQDWFSDFEIYPTEYKPSSTEQYERLVNDGEISECHNCMIHKGFYRFIKTLSKDFLQRVERIFKRYPDYNLVVTGHSLGAALASICGIELKLRGHNPLILTYATPKMFNEEMKNWVDELFGTHDIHDECVEKGEVELLHGYFRVIHLQDYIPMVPPGYKAAGLEIFITKPELPHEIHDLEYRAVGSGATWNKVPTDDNSKYALMSGIGSWLHMDEHRKYFILINACSGF</sequence>
<dbReference type="CDD" id="cd00519">
    <property type="entry name" value="Lipase_3"/>
    <property type="match status" value="1"/>
</dbReference>
<gene>
    <name evidence="5" type="ORF">KLDO_g2048</name>
</gene>
<comment type="caution">
    <text evidence="5">The sequence shown here is derived from an EMBL/GenBank/DDBJ whole genome shotgun (WGS) entry which is preliminary data.</text>
</comment>
<accession>A0A0A8L4I7</accession>
<feature type="domain" description="Fungal lipase-type" evidence="4">
    <location>
        <begin position="139"/>
        <end position="302"/>
    </location>
</feature>
<feature type="chain" id="PRO_5002054841" description="triacylglycerol lipase" evidence="3">
    <location>
        <begin position="24"/>
        <end position="375"/>
    </location>
</feature>
<dbReference type="InterPro" id="IPR002921">
    <property type="entry name" value="Fungal_lipase-type"/>
</dbReference>
<dbReference type="InterPro" id="IPR051299">
    <property type="entry name" value="AB_hydrolase_lip/est"/>
</dbReference>
<dbReference type="InterPro" id="IPR029058">
    <property type="entry name" value="AB_hydrolase_fold"/>
</dbReference>
<dbReference type="Gene3D" id="3.40.50.1820">
    <property type="entry name" value="alpha/beta hydrolase"/>
    <property type="match status" value="1"/>
</dbReference>
<dbReference type="PANTHER" id="PTHR46640:SF3">
    <property type="entry name" value="LIPASE LIH1-RELATED"/>
    <property type="match status" value="1"/>
</dbReference>
<evidence type="ECO:0000256" key="1">
    <source>
        <dbReference type="ARBA" id="ARBA00013279"/>
    </source>
</evidence>